<dbReference type="PANTHER" id="PTHR31490:SF90">
    <property type="entry name" value="ENDO-1,4-BETA-XYLANASE A"/>
    <property type="match status" value="1"/>
</dbReference>
<dbReference type="SMART" id="SM00633">
    <property type="entry name" value="Glyco_10"/>
    <property type="match status" value="1"/>
</dbReference>
<name>A0ABT6FQ28_9FLAO</name>
<evidence type="ECO:0000256" key="3">
    <source>
        <dbReference type="ARBA" id="ARBA00023295"/>
    </source>
</evidence>
<feature type="domain" description="GH10" evidence="6">
    <location>
        <begin position="4"/>
        <end position="351"/>
    </location>
</feature>
<dbReference type="Gene3D" id="3.20.20.80">
    <property type="entry name" value="Glycosidases"/>
    <property type="match status" value="1"/>
</dbReference>
<dbReference type="InterPro" id="IPR001000">
    <property type="entry name" value="GH10_dom"/>
</dbReference>
<comment type="similarity">
    <text evidence="5">Belongs to the glycosyl hydrolase 10 (cellulase F) family.</text>
</comment>
<keyword evidence="4 5" id="KW-0624">Polysaccharide degradation</keyword>
<protein>
    <recommendedName>
        <fullName evidence="5">Beta-xylanase</fullName>
        <ecNumber evidence="5">3.2.1.8</ecNumber>
    </recommendedName>
</protein>
<evidence type="ECO:0000259" key="6">
    <source>
        <dbReference type="PROSITE" id="PS51760"/>
    </source>
</evidence>
<sequence>MNAQETSLTLKEAFKGKFLIGTAMNAYQIMGKDTAATNIIKKQFNAIVAENCMKSERIHPREDKFDFSLADKFVQFGTDNNLVVTGHTLIWHSQAPDWFFVDDAGKMVSKETLIARMKNHIQTIVTRYKGKIKGWDVVNEAINDDGTYRSSKFYQIIGEDYIKLAFQFAREADPDAELYYNDYSMSIPAKRNGVVAMVKKLQKQGITIDAIGMQSHLGLDNPDIKDFEASLEAFSSLECKVMITEMDISILPFPDKNAGAEVTKSFEYKQQMDPYRESVPDSVTTAFEQRYLSFFKLFEKHKKAVTRVTLWGVTDANSWKNNWPVPGRKDYPLLFSRNYAPKPIVDKIIKQTLSE</sequence>
<reference evidence="7" key="1">
    <citation type="submission" date="2022-11" db="EMBL/GenBank/DDBJ databases">
        <title>High-quality draft genome sequence of Galbibacter sp. strain CMA-7.</title>
        <authorList>
            <person name="Wei L."/>
            <person name="Dong C."/>
            <person name="Shao Z."/>
        </authorList>
    </citation>
    <scope>NUCLEOTIDE SEQUENCE</scope>
    <source>
        <strain evidence="7">CMA-7</strain>
    </source>
</reference>
<dbReference type="PROSITE" id="PS51760">
    <property type="entry name" value="GH10_2"/>
    <property type="match status" value="1"/>
</dbReference>
<gene>
    <name evidence="7" type="ORF">OSR52_04990</name>
</gene>
<evidence type="ECO:0000256" key="4">
    <source>
        <dbReference type="ARBA" id="ARBA00023326"/>
    </source>
</evidence>
<dbReference type="Pfam" id="PF00331">
    <property type="entry name" value="Glyco_hydro_10"/>
    <property type="match status" value="1"/>
</dbReference>
<evidence type="ECO:0000256" key="2">
    <source>
        <dbReference type="ARBA" id="ARBA00023277"/>
    </source>
</evidence>
<evidence type="ECO:0000313" key="7">
    <source>
        <dbReference type="EMBL" id="MDG3585216.1"/>
    </source>
</evidence>
<dbReference type="InterPro" id="IPR044846">
    <property type="entry name" value="GH10"/>
</dbReference>
<keyword evidence="8" id="KW-1185">Reference proteome</keyword>
<proteinExistence type="inferred from homology"/>
<organism evidence="7 8">
    <name type="scientific">Galbibacter pacificus</name>
    <dbReference type="NCBI Taxonomy" id="2996052"/>
    <lineage>
        <taxon>Bacteria</taxon>
        <taxon>Pseudomonadati</taxon>
        <taxon>Bacteroidota</taxon>
        <taxon>Flavobacteriia</taxon>
        <taxon>Flavobacteriales</taxon>
        <taxon>Flavobacteriaceae</taxon>
        <taxon>Galbibacter</taxon>
    </lineage>
</organism>
<keyword evidence="3 5" id="KW-0326">Glycosidase</keyword>
<dbReference type="SUPFAM" id="SSF51445">
    <property type="entry name" value="(Trans)glycosidases"/>
    <property type="match status" value="1"/>
</dbReference>
<dbReference type="PRINTS" id="PR00134">
    <property type="entry name" value="GLHYDRLASE10"/>
</dbReference>
<dbReference type="EC" id="3.2.1.8" evidence="5"/>
<dbReference type="PANTHER" id="PTHR31490">
    <property type="entry name" value="GLYCOSYL HYDROLASE"/>
    <property type="match status" value="1"/>
</dbReference>
<evidence type="ECO:0000313" key="8">
    <source>
        <dbReference type="Proteomes" id="UP001153642"/>
    </source>
</evidence>
<keyword evidence="2 5" id="KW-0119">Carbohydrate metabolism</keyword>
<comment type="caution">
    <text evidence="7">The sequence shown here is derived from an EMBL/GenBank/DDBJ whole genome shotgun (WGS) entry which is preliminary data.</text>
</comment>
<comment type="catalytic activity">
    <reaction evidence="5">
        <text>Endohydrolysis of (1-&gt;4)-beta-D-xylosidic linkages in xylans.</text>
        <dbReference type="EC" id="3.2.1.8"/>
    </reaction>
</comment>
<keyword evidence="1 5" id="KW-0378">Hydrolase</keyword>
<evidence type="ECO:0000256" key="1">
    <source>
        <dbReference type="ARBA" id="ARBA00022801"/>
    </source>
</evidence>
<evidence type="ECO:0000256" key="5">
    <source>
        <dbReference type="RuleBase" id="RU361174"/>
    </source>
</evidence>
<dbReference type="Proteomes" id="UP001153642">
    <property type="component" value="Unassembled WGS sequence"/>
</dbReference>
<dbReference type="InterPro" id="IPR017853">
    <property type="entry name" value="GH"/>
</dbReference>
<accession>A0ABT6FQ28</accession>
<dbReference type="EMBL" id="JAPMUA010000002">
    <property type="protein sequence ID" value="MDG3585216.1"/>
    <property type="molecule type" value="Genomic_DNA"/>
</dbReference>